<gene>
    <name evidence="5" type="ORF">Krac_7436</name>
</gene>
<evidence type="ECO:0000313" key="6">
    <source>
        <dbReference type="Proteomes" id="UP000004508"/>
    </source>
</evidence>
<dbReference type="Pfam" id="PF25873">
    <property type="entry name" value="WHD_MalT"/>
    <property type="match status" value="1"/>
</dbReference>
<feature type="domain" description="HTH luxR-type" evidence="4">
    <location>
        <begin position="1009"/>
        <end position="1074"/>
    </location>
</feature>
<comment type="caution">
    <text evidence="5">The sequence shown here is derived from an EMBL/GenBank/DDBJ whole genome shotgun (WGS) entry which is preliminary data.</text>
</comment>
<dbReference type="PROSITE" id="PS50043">
    <property type="entry name" value="HTH_LUXR_2"/>
    <property type="match status" value="1"/>
</dbReference>
<dbReference type="GO" id="GO:0006355">
    <property type="term" value="P:regulation of DNA-templated transcription"/>
    <property type="evidence" value="ECO:0007669"/>
    <property type="project" value="InterPro"/>
</dbReference>
<dbReference type="AlphaFoldDB" id="D6TK53"/>
<protein>
    <submittedName>
        <fullName evidence="5">ATP-dependent transcriptional regulator, MalT-like, LuxR family</fullName>
    </submittedName>
</protein>
<dbReference type="PANTHER" id="PTHR44688:SF16">
    <property type="entry name" value="DNA-BINDING TRANSCRIPTIONAL ACTIVATOR DEVR_DOSR"/>
    <property type="match status" value="1"/>
</dbReference>
<dbReference type="InterPro" id="IPR036388">
    <property type="entry name" value="WH-like_DNA-bd_sf"/>
</dbReference>
<sequence length="1076" mass="122041">MSKAADCGVIWCSERAAYEIYQDQRRHLLSFEPGSQEWFDWLAACSSFTFQGKHGAMTVCQERRRRGGSYWYAYRHRAQKVVKKYLGRSRDLTVERLEEVAQQLQQVRDGEVAPAQRSSVPFAMQFVSATHAEKSTAFQQTPFASLVAADAPLFLTTRLSLPSLQHPLIRRERLLTLLEQGTTYPLTILSAAAGFGKTTLLAQWLAEYNHPVAWLTCEAEDNEGYRFLSALIAAFQRIEPALGLTATAQLQRQPLAAWKTVLSALSHDLASLPACLLVLDDYQLITSRDLNNALEYLLSHLPPQIHVLVSSRTTPPLTLGRLRVNRQLFEIDEGDLRFNAQEIARYFSELLQRPLRDEEVHLLEQRTEGWVAGVQLAALLLQKQTSMGEVLNAFTGQHRFVYRYLFEEILAHQPPEWEAFLMQTSLLSRLHASLCEAVTGQSHGQETLEALEEARLFLYSLDEERRWYRYHPLFAEMLSAQLRQSRPELVPELHRRACTWYARQMLIPEAVRHALAIPDTRQALHLILPEKDELSQEVPLQTMLEWVRALPETLLLEYPELHLHYATLLLITFQFPAADARLEIIERSVYEREEHMVEQETRLGETAFLRGFLAIYQGDLARSLFWEQQAVRLLSALPEKQIVARLLCSLLQMQKTTPDSSARSGEPSRENAMLKEFRFPATLYRLVQSAFSCQQQGQLRRAQALYERAAQLLEQQQQVFADASLNIIFSFGLGYLRWEQNNIKEAEEILSRGYQILQEVFASPTSADTTWQYFSKQFYKMLPLIQQEILLQGISTLAEIASMQGDAQRAQAILRDFAQLIEPFPIASTLLPQISAQQAAISLRAGQLTEALTWAEQQGISLVSLPERHEQSGYLVQLRLVLAQVQGRSQRTVLRVALPVLHQLLREGKARSRPGNSLELLMLLALIHDLLGEHARAQDLLVTVLESVRLEGYLRSVVRELPLLGPLLRKIAESSPALSMSFQSVLAAASLNPLSIPQPDQLALLRERMRAGAQILSPREREVLLLLGTGASNQEIANQLIITLGTVKRHVNTILAALQVSNRMQAVARARELALL</sequence>
<dbReference type="InterPro" id="IPR059106">
    <property type="entry name" value="WHD_MalT"/>
</dbReference>
<keyword evidence="2" id="KW-0238">DNA-binding</keyword>
<dbReference type="SMART" id="SM00421">
    <property type="entry name" value="HTH_LUXR"/>
    <property type="match status" value="1"/>
</dbReference>
<name>D6TK53_KTERA</name>
<dbReference type="GO" id="GO:0003677">
    <property type="term" value="F:DNA binding"/>
    <property type="evidence" value="ECO:0007669"/>
    <property type="project" value="UniProtKB-KW"/>
</dbReference>
<dbReference type="PANTHER" id="PTHR44688">
    <property type="entry name" value="DNA-BINDING TRANSCRIPTIONAL ACTIVATOR DEVR_DOSR"/>
    <property type="match status" value="1"/>
</dbReference>
<evidence type="ECO:0000259" key="4">
    <source>
        <dbReference type="PROSITE" id="PS50043"/>
    </source>
</evidence>
<dbReference type="Gene3D" id="1.25.40.10">
    <property type="entry name" value="Tetratricopeptide repeat domain"/>
    <property type="match status" value="2"/>
</dbReference>
<evidence type="ECO:0000313" key="5">
    <source>
        <dbReference type="EMBL" id="EFH86153.1"/>
    </source>
</evidence>
<keyword evidence="3" id="KW-0804">Transcription</keyword>
<dbReference type="InterPro" id="IPR016032">
    <property type="entry name" value="Sig_transdc_resp-reg_C-effctor"/>
</dbReference>
<dbReference type="SUPFAM" id="SSF46894">
    <property type="entry name" value="C-terminal effector domain of the bipartite response regulators"/>
    <property type="match status" value="1"/>
</dbReference>
<dbReference type="InterPro" id="IPR049945">
    <property type="entry name" value="AAA_22"/>
</dbReference>
<dbReference type="Gene3D" id="1.10.10.10">
    <property type="entry name" value="Winged helix-like DNA-binding domain superfamily/Winged helix DNA-binding domain"/>
    <property type="match status" value="1"/>
</dbReference>
<evidence type="ECO:0000256" key="3">
    <source>
        <dbReference type="ARBA" id="ARBA00023163"/>
    </source>
</evidence>
<dbReference type="CDD" id="cd06170">
    <property type="entry name" value="LuxR_C_like"/>
    <property type="match status" value="1"/>
</dbReference>
<dbReference type="Pfam" id="PF00196">
    <property type="entry name" value="GerE"/>
    <property type="match status" value="1"/>
</dbReference>
<keyword evidence="1" id="KW-0805">Transcription regulation</keyword>
<dbReference type="SUPFAM" id="SSF52540">
    <property type="entry name" value="P-loop containing nucleoside triphosphate hydrolases"/>
    <property type="match status" value="1"/>
</dbReference>
<dbReference type="Gene3D" id="3.40.50.300">
    <property type="entry name" value="P-loop containing nucleotide triphosphate hydrolases"/>
    <property type="match status" value="1"/>
</dbReference>
<dbReference type="InParanoid" id="D6TK53"/>
<dbReference type="InterPro" id="IPR041617">
    <property type="entry name" value="TPR_MalT"/>
</dbReference>
<dbReference type="Pfam" id="PF13401">
    <property type="entry name" value="AAA_22"/>
    <property type="match status" value="1"/>
</dbReference>
<dbReference type="GO" id="GO:0016887">
    <property type="term" value="F:ATP hydrolysis activity"/>
    <property type="evidence" value="ECO:0007669"/>
    <property type="project" value="InterPro"/>
</dbReference>
<reference evidence="5 6" key="1">
    <citation type="journal article" date="2011" name="Stand. Genomic Sci.">
        <title>Non-contiguous finished genome sequence and contextual data of the filamentous soil bacterium Ktedonobacter racemifer type strain (SOSP1-21).</title>
        <authorList>
            <person name="Chang Y.J."/>
            <person name="Land M."/>
            <person name="Hauser L."/>
            <person name="Chertkov O."/>
            <person name="Del Rio T.G."/>
            <person name="Nolan M."/>
            <person name="Copeland A."/>
            <person name="Tice H."/>
            <person name="Cheng J.F."/>
            <person name="Lucas S."/>
            <person name="Han C."/>
            <person name="Goodwin L."/>
            <person name="Pitluck S."/>
            <person name="Ivanova N."/>
            <person name="Ovchinikova G."/>
            <person name="Pati A."/>
            <person name="Chen A."/>
            <person name="Palaniappan K."/>
            <person name="Mavromatis K."/>
            <person name="Liolios K."/>
            <person name="Brettin T."/>
            <person name="Fiebig A."/>
            <person name="Rohde M."/>
            <person name="Abt B."/>
            <person name="Goker M."/>
            <person name="Detter J.C."/>
            <person name="Woyke T."/>
            <person name="Bristow J."/>
            <person name="Eisen J.A."/>
            <person name="Markowitz V."/>
            <person name="Hugenholtz P."/>
            <person name="Kyrpides N.C."/>
            <person name="Klenk H.P."/>
            <person name="Lapidus A."/>
        </authorList>
    </citation>
    <scope>NUCLEOTIDE SEQUENCE [LARGE SCALE GENOMIC DNA]</scope>
    <source>
        <strain evidence="6">DSM 44963</strain>
    </source>
</reference>
<dbReference type="RefSeq" id="WP_007910210.1">
    <property type="nucleotide sequence ID" value="NZ_ADVG01000002.1"/>
</dbReference>
<dbReference type="InterPro" id="IPR011990">
    <property type="entry name" value="TPR-like_helical_dom_sf"/>
</dbReference>
<dbReference type="Proteomes" id="UP000004508">
    <property type="component" value="Unassembled WGS sequence"/>
</dbReference>
<dbReference type="InterPro" id="IPR027417">
    <property type="entry name" value="P-loop_NTPase"/>
</dbReference>
<proteinExistence type="predicted"/>
<dbReference type="OrthoDB" id="1137593at2"/>
<dbReference type="eggNOG" id="COG2909">
    <property type="taxonomic scope" value="Bacteria"/>
</dbReference>
<dbReference type="Pfam" id="PF17874">
    <property type="entry name" value="TPR_MalT"/>
    <property type="match status" value="2"/>
</dbReference>
<evidence type="ECO:0000256" key="2">
    <source>
        <dbReference type="ARBA" id="ARBA00023125"/>
    </source>
</evidence>
<dbReference type="EMBL" id="ADVG01000002">
    <property type="protein sequence ID" value="EFH86153.1"/>
    <property type="molecule type" value="Genomic_DNA"/>
</dbReference>
<accession>D6TK53</accession>
<keyword evidence="6" id="KW-1185">Reference proteome</keyword>
<dbReference type="PRINTS" id="PR00038">
    <property type="entry name" value="HTHLUXR"/>
</dbReference>
<dbReference type="SUPFAM" id="SSF48452">
    <property type="entry name" value="TPR-like"/>
    <property type="match status" value="1"/>
</dbReference>
<organism evidence="5 6">
    <name type="scientific">Ktedonobacter racemifer DSM 44963</name>
    <dbReference type="NCBI Taxonomy" id="485913"/>
    <lineage>
        <taxon>Bacteria</taxon>
        <taxon>Bacillati</taxon>
        <taxon>Chloroflexota</taxon>
        <taxon>Ktedonobacteria</taxon>
        <taxon>Ktedonobacterales</taxon>
        <taxon>Ktedonobacteraceae</taxon>
        <taxon>Ktedonobacter</taxon>
    </lineage>
</organism>
<dbReference type="InterPro" id="IPR000792">
    <property type="entry name" value="Tscrpt_reg_LuxR_C"/>
</dbReference>
<evidence type="ECO:0000256" key="1">
    <source>
        <dbReference type="ARBA" id="ARBA00023015"/>
    </source>
</evidence>